<feature type="region of interest" description="Disordered" evidence="1">
    <location>
        <begin position="168"/>
        <end position="194"/>
    </location>
</feature>
<accession>A0A212LF36</accession>
<organism evidence="2">
    <name type="scientific">uncultured Pleomorphomonas sp</name>
    <dbReference type="NCBI Taxonomy" id="442121"/>
    <lineage>
        <taxon>Bacteria</taxon>
        <taxon>Pseudomonadati</taxon>
        <taxon>Pseudomonadota</taxon>
        <taxon>Alphaproteobacteria</taxon>
        <taxon>Hyphomicrobiales</taxon>
        <taxon>Pleomorphomonadaceae</taxon>
        <taxon>Pleomorphomonas</taxon>
        <taxon>environmental samples</taxon>
    </lineage>
</organism>
<feature type="region of interest" description="Disordered" evidence="1">
    <location>
        <begin position="291"/>
        <end position="320"/>
    </location>
</feature>
<gene>
    <name evidence="2" type="ORF">KL86PLE_30446</name>
</gene>
<dbReference type="EMBL" id="FMJD01000007">
    <property type="protein sequence ID" value="SCM75999.1"/>
    <property type="molecule type" value="Genomic_DNA"/>
</dbReference>
<protein>
    <submittedName>
        <fullName evidence="2">Uncharacterized protein</fullName>
    </submittedName>
</protein>
<reference evidence="2" key="1">
    <citation type="submission" date="2016-08" db="EMBL/GenBank/DDBJ databases">
        <authorList>
            <person name="Seilhamer J.J."/>
        </authorList>
    </citation>
    <scope>NUCLEOTIDE SEQUENCE</scope>
    <source>
        <strain evidence="2">86</strain>
    </source>
</reference>
<evidence type="ECO:0000313" key="2">
    <source>
        <dbReference type="EMBL" id="SCM75999.1"/>
    </source>
</evidence>
<sequence length="320" mass="33570">MLLEVQEGQAVVDGGVGAPGQHELDRFVEAVGADQFGPRLGGQRAEVAGQRLRRLLALEIGEALDVLVVGTDDQHRLGDDIGLGEVVFLLALVGDADLVDDGVVAVGVETGDQAVPLALDELRLDAQLCGHRLADLDVEADQLAALVVVGEGRVGAFGADAQHAGRLDGGEVVGGHGGTGKRQMDSGGSRPESNRFHRLKAPDVRKIIPIAYPRINPAGGMGRKWAKFRGDVEFFSKGDRGETTIVALRAAPAGDRRANPAPDGSPAPSACDMSTGHFRYRGGISAIADAGDRFGGDPSNVAEQSSRRRGFPVEADVRRR</sequence>
<proteinExistence type="predicted"/>
<evidence type="ECO:0000256" key="1">
    <source>
        <dbReference type="SAM" id="MobiDB-lite"/>
    </source>
</evidence>
<dbReference type="AlphaFoldDB" id="A0A212LF36"/>
<name>A0A212LF36_9HYPH</name>
<feature type="region of interest" description="Disordered" evidence="1">
    <location>
        <begin position="252"/>
        <end position="274"/>
    </location>
</feature>
<feature type="compositionally biased region" description="Gly residues" evidence="1">
    <location>
        <begin position="171"/>
        <end position="180"/>
    </location>
</feature>